<evidence type="ECO:0000313" key="2">
    <source>
        <dbReference type="EMBL" id="KWW21391.1"/>
    </source>
</evidence>
<dbReference type="InterPro" id="IPR003680">
    <property type="entry name" value="Flavodoxin_fold"/>
</dbReference>
<protein>
    <submittedName>
        <fullName evidence="2">FMN-dependent NADH-azoreductase</fullName>
    </submittedName>
</protein>
<name>A0A120GQJ0_9BACI</name>
<sequence>MREKTMSKILFVKINDRPEDQAISVQMYNKFLNTFKETTRNEEIVELDLFNINLPYYGNAAITGGFKRSKGLELTAEEAKATDIVEHYLKQFLDAEKVVFAFPLWYYTVPAPLITYISYLSQARKTQVSNKKVAILCARGSDYSSEHMASKEMAVNFVTNWLHYLGITELETVVIEGHTQYPGLSQGIIEDGLDMVVKVASDF</sequence>
<gene>
    <name evidence="2" type="ORF">AS888_17575</name>
</gene>
<dbReference type="NCBIfam" id="NF010075">
    <property type="entry name" value="PRK13556.1"/>
    <property type="match status" value="1"/>
</dbReference>
<dbReference type="Gene3D" id="3.40.50.360">
    <property type="match status" value="1"/>
</dbReference>
<dbReference type="SUPFAM" id="SSF52218">
    <property type="entry name" value="Flavoproteins"/>
    <property type="match status" value="1"/>
</dbReference>
<organism evidence="2 3">
    <name type="scientific">Peribacillus simplex</name>
    <dbReference type="NCBI Taxonomy" id="1478"/>
    <lineage>
        <taxon>Bacteria</taxon>
        <taxon>Bacillati</taxon>
        <taxon>Bacillota</taxon>
        <taxon>Bacilli</taxon>
        <taxon>Bacillales</taxon>
        <taxon>Bacillaceae</taxon>
        <taxon>Peribacillus</taxon>
    </lineage>
</organism>
<proteinExistence type="predicted"/>
<dbReference type="Proteomes" id="UP000064189">
    <property type="component" value="Unassembled WGS sequence"/>
</dbReference>
<dbReference type="InterPro" id="IPR029039">
    <property type="entry name" value="Flavoprotein-like_sf"/>
</dbReference>
<evidence type="ECO:0000259" key="1">
    <source>
        <dbReference type="Pfam" id="PF02525"/>
    </source>
</evidence>
<dbReference type="AlphaFoldDB" id="A0A120GQJ0"/>
<accession>A0A120GQJ0</accession>
<feature type="domain" description="Flavodoxin-like fold" evidence="1">
    <location>
        <begin position="7"/>
        <end position="179"/>
    </location>
</feature>
<evidence type="ECO:0000313" key="3">
    <source>
        <dbReference type="Proteomes" id="UP000064189"/>
    </source>
</evidence>
<dbReference type="PANTHER" id="PTHR43741">
    <property type="entry name" value="FMN-DEPENDENT NADH-AZOREDUCTASE 1"/>
    <property type="match status" value="1"/>
</dbReference>
<keyword evidence="3" id="KW-1185">Reference proteome</keyword>
<dbReference type="EMBL" id="LNNH01000012">
    <property type="protein sequence ID" value="KWW21391.1"/>
    <property type="molecule type" value="Genomic_DNA"/>
</dbReference>
<dbReference type="InterPro" id="IPR050104">
    <property type="entry name" value="FMN-dep_NADH:Q_OxRdtase_AzoR1"/>
</dbReference>
<comment type="caution">
    <text evidence="2">The sequence shown here is derived from an EMBL/GenBank/DDBJ whole genome shotgun (WGS) entry which is preliminary data.</text>
</comment>
<reference evidence="2 3" key="1">
    <citation type="submission" date="2015-11" db="EMBL/GenBank/DDBJ databases">
        <title>Genome Sequence of Bacillus simplex strain VanAntwerpen2.</title>
        <authorList>
            <person name="Couger M.B."/>
        </authorList>
    </citation>
    <scope>NUCLEOTIDE SEQUENCE [LARGE SCALE GENOMIC DNA]</scope>
    <source>
        <strain evidence="2 3">VanAntwerpen02</strain>
    </source>
</reference>
<dbReference type="PANTHER" id="PTHR43741:SF4">
    <property type="entry name" value="FMN-DEPENDENT NADH:QUINONE OXIDOREDUCTASE"/>
    <property type="match status" value="1"/>
</dbReference>
<dbReference type="Pfam" id="PF02525">
    <property type="entry name" value="Flavodoxin_2"/>
    <property type="match status" value="1"/>
</dbReference>